<evidence type="ECO:0000313" key="14">
    <source>
        <dbReference type="EMBL" id="KFK34230.1"/>
    </source>
</evidence>
<dbReference type="AlphaFoldDB" id="A0A087GWH8"/>
<dbReference type="Gene3D" id="3.40.50.970">
    <property type="match status" value="1"/>
</dbReference>
<feature type="compositionally biased region" description="Basic and acidic residues" evidence="12">
    <location>
        <begin position="1"/>
        <end position="12"/>
    </location>
</feature>
<dbReference type="PANTHER" id="PTHR43452">
    <property type="entry name" value="PYRUVATE DECARBOXYLASE"/>
    <property type="match status" value="1"/>
</dbReference>
<feature type="region of interest" description="Disordered" evidence="12">
    <location>
        <begin position="1"/>
        <end position="24"/>
    </location>
</feature>
<evidence type="ECO:0000313" key="15">
    <source>
        <dbReference type="Proteomes" id="UP000029120"/>
    </source>
</evidence>
<name>A0A087GWH8_ARAAL</name>
<sequence length="111" mass="12030">MDTKIGSIDECKPTTGNVGSPPPTDAITIIHDSVSASEATLGRHLARRLVEIGVSDIFSVPGDFNLTLLDYLIAESELNNIGCCNELNAGYAADVPFRFSSLSRLKKRYKE</sequence>
<comment type="subunit">
    <text evidence="5">Homotetramer.</text>
</comment>
<evidence type="ECO:0000256" key="4">
    <source>
        <dbReference type="ARBA" id="ARBA00007812"/>
    </source>
</evidence>
<dbReference type="GO" id="GO:0046872">
    <property type="term" value="F:metal ion binding"/>
    <property type="evidence" value="ECO:0007669"/>
    <property type="project" value="UniProtKB-KW"/>
</dbReference>
<dbReference type="GO" id="GO:0030976">
    <property type="term" value="F:thiamine pyrophosphate binding"/>
    <property type="evidence" value="ECO:0007669"/>
    <property type="project" value="InterPro"/>
</dbReference>
<feature type="domain" description="Thiamine pyrophosphate enzyme N-terminal TPP-binding" evidence="13">
    <location>
        <begin position="40"/>
        <end position="100"/>
    </location>
</feature>
<organism evidence="14 15">
    <name type="scientific">Arabis alpina</name>
    <name type="common">Alpine rock-cress</name>
    <dbReference type="NCBI Taxonomy" id="50452"/>
    <lineage>
        <taxon>Eukaryota</taxon>
        <taxon>Viridiplantae</taxon>
        <taxon>Streptophyta</taxon>
        <taxon>Embryophyta</taxon>
        <taxon>Tracheophyta</taxon>
        <taxon>Spermatophyta</taxon>
        <taxon>Magnoliopsida</taxon>
        <taxon>eudicotyledons</taxon>
        <taxon>Gunneridae</taxon>
        <taxon>Pentapetalae</taxon>
        <taxon>rosids</taxon>
        <taxon>malvids</taxon>
        <taxon>Brassicales</taxon>
        <taxon>Brassicaceae</taxon>
        <taxon>Arabideae</taxon>
        <taxon>Arabis</taxon>
    </lineage>
</organism>
<keyword evidence="11" id="KW-0456">Lyase</keyword>
<evidence type="ECO:0000259" key="13">
    <source>
        <dbReference type="Pfam" id="PF02776"/>
    </source>
</evidence>
<evidence type="ECO:0000256" key="7">
    <source>
        <dbReference type="ARBA" id="ARBA00022723"/>
    </source>
</evidence>
<evidence type="ECO:0000256" key="8">
    <source>
        <dbReference type="ARBA" id="ARBA00022793"/>
    </source>
</evidence>
<dbReference type="InterPro" id="IPR012001">
    <property type="entry name" value="Thiamin_PyroP_enz_TPP-bd_dom"/>
</dbReference>
<dbReference type="GO" id="GO:0005829">
    <property type="term" value="C:cytosol"/>
    <property type="evidence" value="ECO:0007669"/>
    <property type="project" value="TreeGrafter"/>
</dbReference>
<evidence type="ECO:0000256" key="2">
    <source>
        <dbReference type="ARBA" id="ARBA00001920"/>
    </source>
</evidence>
<evidence type="ECO:0000256" key="9">
    <source>
        <dbReference type="ARBA" id="ARBA00022842"/>
    </source>
</evidence>
<gene>
    <name evidence="14" type="ordered locus">AALP_Aa5g117800</name>
</gene>
<dbReference type="InterPro" id="IPR029061">
    <property type="entry name" value="THDP-binding"/>
</dbReference>
<dbReference type="Proteomes" id="UP000029120">
    <property type="component" value="Chromosome 5"/>
</dbReference>
<dbReference type="GO" id="GO:0000949">
    <property type="term" value="P:aromatic amino acid family catabolic process to alcohol via Ehrlich pathway"/>
    <property type="evidence" value="ECO:0007669"/>
    <property type="project" value="TreeGrafter"/>
</dbReference>
<evidence type="ECO:0000256" key="1">
    <source>
        <dbReference type="ARBA" id="ARBA00001041"/>
    </source>
</evidence>
<dbReference type="GO" id="GO:0004737">
    <property type="term" value="F:pyruvate decarboxylase activity"/>
    <property type="evidence" value="ECO:0007669"/>
    <property type="project" value="UniProtKB-EC"/>
</dbReference>
<comment type="catalytic activity">
    <reaction evidence="1">
        <text>a 2-oxocarboxylate + H(+) = an aldehyde + CO2</text>
        <dbReference type="Rhea" id="RHEA:11628"/>
        <dbReference type="ChEBI" id="CHEBI:15378"/>
        <dbReference type="ChEBI" id="CHEBI:16526"/>
        <dbReference type="ChEBI" id="CHEBI:17478"/>
        <dbReference type="ChEBI" id="CHEBI:35179"/>
        <dbReference type="EC" id="4.1.1.1"/>
    </reaction>
</comment>
<reference evidence="15" key="1">
    <citation type="journal article" date="2015" name="Nat. Plants">
        <title>Genome expansion of Arabis alpina linked with retrotransposition and reduced symmetric DNA methylation.</title>
        <authorList>
            <person name="Willing E.M."/>
            <person name="Rawat V."/>
            <person name="Mandakova T."/>
            <person name="Maumus F."/>
            <person name="James G.V."/>
            <person name="Nordstroem K.J."/>
            <person name="Becker C."/>
            <person name="Warthmann N."/>
            <person name="Chica C."/>
            <person name="Szarzynska B."/>
            <person name="Zytnicki M."/>
            <person name="Albani M.C."/>
            <person name="Kiefer C."/>
            <person name="Bergonzi S."/>
            <person name="Castaings L."/>
            <person name="Mateos J.L."/>
            <person name="Berns M.C."/>
            <person name="Bujdoso N."/>
            <person name="Piofczyk T."/>
            <person name="de Lorenzo L."/>
            <person name="Barrero-Sicilia C."/>
            <person name="Mateos I."/>
            <person name="Piednoel M."/>
            <person name="Hagmann J."/>
            <person name="Chen-Min-Tao R."/>
            <person name="Iglesias-Fernandez R."/>
            <person name="Schuster S.C."/>
            <person name="Alonso-Blanco C."/>
            <person name="Roudier F."/>
            <person name="Carbonero P."/>
            <person name="Paz-Ares J."/>
            <person name="Davis S.J."/>
            <person name="Pecinka A."/>
            <person name="Quesneville H."/>
            <person name="Colot V."/>
            <person name="Lysak M.A."/>
            <person name="Weigel D."/>
            <person name="Coupland G."/>
            <person name="Schneeberger K."/>
        </authorList>
    </citation>
    <scope>NUCLEOTIDE SEQUENCE [LARGE SCALE GENOMIC DNA]</scope>
    <source>
        <strain evidence="15">cv. Pajares</strain>
    </source>
</reference>
<dbReference type="eggNOG" id="KOG1184">
    <property type="taxonomic scope" value="Eukaryota"/>
</dbReference>
<keyword evidence="15" id="KW-1185">Reference proteome</keyword>
<keyword evidence="9" id="KW-0460">Magnesium</keyword>
<dbReference type="SUPFAM" id="SSF52518">
    <property type="entry name" value="Thiamin diphosphate-binding fold (THDP-binding)"/>
    <property type="match status" value="1"/>
</dbReference>
<comment type="cofactor">
    <cofactor evidence="2">
        <name>a metal cation</name>
        <dbReference type="ChEBI" id="CHEBI:25213"/>
    </cofactor>
</comment>
<dbReference type="InterPro" id="IPR012110">
    <property type="entry name" value="PDC/IPDC-like"/>
</dbReference>
<comment type="cofactor">
    <cofactor evidence="3">
        <name>thiamine diphosphate</name>
        <dbReference type="ChEBI" id="CHEBI:58937"/>
    </cofactor>
</comment>
<comment type="similarity">
    <text evidence="4">Belongs to the TPP enzyme family.</text>
</comment>
<evidence type="ECO:0000256" key="12">
    <source>
        <dbReference type="SAM" id="MobiDB-lite"/>
    </source>
</evidence>
<keyword evidence="10" id="KW-0786">Thiamine pyrophosphate</keyword>
<evidence type="ECO:0000256" key="5">
    <source>
        <dbReference type="ARBA" id="ARBA00011881"/>
    </source>
</evidence>
<keyword evidence="8" id="KW-0210">Decarboxylase</keyword>
<dbReference type="EC" id="4.1.1.1" evidence="6"/>
<accession>A0A087GWH8</accession>
<dbReference type="EMBL" id="CM002873">
    <property type="protein sequence ID" value="KFK34230.1"/>
    <property type="molecule type" value="Genomic_DNA"/>
</dbReference>
<protein>
    <recommendedName>
        <fullName evidence="6">pyruvate decarboxylase</fullName>
        <ecNumber evidence="6">4.1.1.1</ecNumber>
    </recommendedName>
</protein>
<evidence type="ECO:0000256" key="11">
    <source>
        <dbReference type="ARBA" id="ARBA00023239"/>
    </source>
</evidence>
<evidence type="ECO:0000256" key="6">
    <source>
        <dbReference type="ARBA" id="ARBA00013202"/>
    </source>
</evidence>
<dbReference type="PANTHER" id="PTHR43452:SF6">
    <property type="entry name" value="PYRUVATE DECARBOXYLASE 2"/>
    <property type="match status" value="1"/>
</dbReference>
<dbReference type="Pfam" id="PF02776">
    <property type="entry name" value="TPP_enzyme_N"/>
    <property type="match status" value="1"/>
</dbReference>
<dbReference type="OrthoDB" id="1734640at2759"/>
<proteinExistence type="inferred from homology"/>
<keyword evidence="7" id="KW-0479">Metal-binding</keyword>
<dbReference type="Gramene" id="KFK34230">
    <property type="protein sequence ID" value="KFK34230"/>
    <property type="gene ID" value="AALP_AA5G117800"/>
</dbReference>
<evidence type="ECO:0000256" key="10">
    <source>
        <dbReference type="ARBA" id="ARBA00023052"/>
    </source>
</evidence>
<evidence type="ECO:0000256" key="3">
    <source>
        <dbReference type="ARBA" id="ARBA00001964"/>
    </source>
</evidence>